<sequence length="137" mass="14594">MRRCCRVTNGPAGYLTCPTVFSEPMASCTTELVGFIPVTVNGCHLACHLITGVIGMVAVARRTRATSYALLGGLYYLVWGAVGLVGGPDVRHHLGVDVVGTWVHIAEGALLVVIWLSTRRRSVATAERRRAATASTT</sequence>
<evidence type="ECO:0008006" key="4">
    <source>
        <dbReference type="Google" id="ProtNLM"/>
    </source>
</evidence>
<name>A0A1I6ADA2_9PSEU</name>
<evidence type="ECO:0000313" key="2">
    <source>
        <dbReference type="EMBL" id="SFQ66688.1"/>
    </source>
</evidence>
<feature type="transmembrane region" description="Helical" evidence="1">
    <location>
        <begin position="99"/>
        <end position="118"/>
    </location>
</feature>
<organism evidence="2 3">
    <name type="scientific">Amycolatopsis arida</name>
    <dbReference type="NCBI Taxonomy" id="587909"/>
    <lineage>
        <taxon>Bacteria</taxon>
        <taxon>Bacillati</taxon>
        <taxon>Actinomycetota</taxon>
        <taxon>Actinomycetes</taxon>
        <taxon>Pseudonocardiales</taxon>
        <taxon>Pseudonocardiaceae</taxon>
        <taxon>Amycolatopsis</taxon>
    </lineage>
</organism>
<accession>A0A1I6ADA2</accession>
<evidence type="ECO:0000313" key="3">
    <source>
        <dbReference type="Proteomes" id="UP000198727"/>
    </source>
</evidence>
<reference evidence="3" key="1">
    <citation type="submission" date="2016-10" db="EMBL/GenBank/DDBJ databases">
        <authorList>
            <person name="Varghese N."/>
            <person name="Submissions S."/>
        </authorList>
    </citation>
    <scope>NUCLEOTIDE SEQUENCE [LARGE SCALE GENOMIC DNA]</scope>
    <source>
        <strain evidence="3">CGMCC 4.5579</strain>
    </source>
</reference>
<keyword evidence="1" id="KW-0812">Transmembrane</keyword>
<gene>
    <name evidence="2" type="ORF">SAMN05421810_11225</name>
</gene>
<proteinExistence type="predicted"/>
<evidence type="ECO:0000256" key="1">
    <source>
        <dbReference type="SAM" id="Phobius"/>
    </source>
</evidence>
<protein>
    <recommendedName>
        <fullName evidence="4">DUF4383 domain-containing protein</fullName>
    </recommendedName>
</protein>
<keyword evidence="3" id="KW-1185">Reference proteome</keyword>
<keyword evidence="1" id="KW-1133">Transmembrane helix</keyword>
<feature type="transmembrane region" description="Helical" evidence="1">
    <location>
        <begin position="67"/>
        <end position="87"/>
    </location>
</feature>
<dbReference type="AlphaFoldDB" id="A0A1I6ADA2"/>
<dbReference type="EMBL" id="FOWW01000012">
    <property type="protein sequence ID" value="SFQ66688.1"/>
    <property type="molecule type" value="Genomic_DNA"/>
</dbReference>
<keyword evidence="1" id="KW-0472">Membrane</keyword>
<dbReference type="Proteomes" id="UP000198727">
    <property type="component" value="Unassembled WGS sequence"/>
</dbReference>
<dbReference type="Pfam" id="PF14325">
    <property type="entry name" value="DUF4383"/>
    <property type="match status" value="1"/>
</dbReference>